<dbReference type="Gene3D" id="3.40.50.1820">
    <property type="entry name" value="alpha/beta hydrolase"/>
    <property type="match status" value="1"/>
</dbReference>
<proteinExistence type="predicted"/>
<keyword evidence="2" id="KW-1185">Reference proteome</keyword>
<dbReference type="Pfam" id="PF06821">
    <property type="entry name" value="Ser_hydrolase"/>
    <property type="match status" value="1"/>
</dbReference>
<dbReference type="Proteomes" id="UP001596263">
    <property type="component" value="Unassembled WGS sequence"/>
</dbReference>
<name>A0ABW0CY23_STRCD</name>
<sequence>MSRTTEPAIVIVPGLRDHVEEHWQTLLAARLAEAGRTVRTVPPLTRDRLSRMAQVAALDKVISEIAGPVVLVAHSAGVITTVHWAQWHEAQVRGALLVTPPDFERPLPEGYPTSEVLDDNGWTPVPRSPLPFPSIVAASSNDPLGALDRVAELARNWTGRLVELGEVGHLNPAAGYGPWPDAEELLRELEQS</sequence>
<comment type="caution">
    <text evidence="1">The sequence shown here is derived from an EMBL/GenBank/DDBJ whole genome shotgun (WGS) entry which is preliminary data.</text>
</comment>
<dbReference type="RefSeq" id="WP_380864323.1">
    <property type="nucleotide sequence ID" value="NZ_JBHSKM010000044.1"/>
</dbReference>
<reference evidence="2" key="1">
    <citation type="journal article" date="2019" name="Int. J. Syst. Evol. Microbiol.">
        <title>The Global Catalogue of Microorganisms (GCM) 10K type strain sequencing project: providing services to taxonomists for standard genome sequencing and annotation.</title>
        <authorList>
            <consortium name="The Broad Institute Genomics Platform"/>
            <consortium name="The Broad Institute Genome Sequencing Center for Infectious Disease"/>
            <person name="Wu L."/>
            <person name="Ma J."/>
        </authorList>
    </citation>
    <scope>NUCLEOTIDE SEQUENCE [LARGE SCALE GENOMIC DNA]</scope>
    <source>
        <strain evidence="2">KCTC 42586</strain>
    </source>
</reference>
<keyword evidence="1" id="KW-0378">Hydrolase</keyword>
<organism evidence="1 2">
    <name type="scientific">Streptomyces coerulescens</name>
    <dbReference type="NCBI Taxonomy" id="29304"/>
    <lineage>
        <taxon>Bacteria</taxon>
        <taxon>Bacillati</taxon>
        <taxon>Actinomycetota</taxon>
        <taxon>Actinomycetes</taxon>
        <taxon>Kitasatosporales</taxon>
        <taxon>Streptomycetaceae</taxon>
        <taxon>Streptomyces</taxon>
    </lineage>
</organism>
<protein>
    <submittedName>
        <fullName evidence="1">RBBP9/YdeN family alpha/beta hydrolase</fullName>
    </submittedName>
</protein>
<dbReference type="InterPro" id="IPR010662">
    <property type="entry name" value="RBBP9/YdeN"/>
</dbReference>
<evidence type="ECO:0000313" key="1">
    <source>
        <dbReference type="EMBL" id="MFC5219956.1"/>
    </source>
</evidence>
<evidence type="ECO:0000313" key="2">
    <source>
        <dbReference type="Proteomes" id="UP001596263"/>
    </source>
</evidence>
<accession>A0ABW0CY23</accession>
<gene>
    <name evidence="1" type="ORF">ACFPQ9_39700</name>
</gene>
<dbReference type="SUPFAM" id="SSF53474">
    <property type="entry name" value="alpha/beta-Hydrolases"/>
    <property type="match status" value="1"/>
</dbReference>
<dbReference type="EMBL" id="JBHSKM010000044">
    <property type="protein sequence ID" value="MFC5219956.1"/>
    <property type="molecule type" value="Genomic_DNA"/>
</dbReference>
<dbReference type="GO" id="GO:0016787">
    <property type="term" value="F:hydrolase activity"/>
    <property type="evidence" value="ECO:0007669"/>
    <property type="project" value="UniProtKB-KW"/>
</dbReference>
<dbReference type="InterPro" id="IPR029058">
    <property type="entry name" value="AB_hydrolase_fold"/>
</dbReference>